<feature type="compositionally biased region" description="Low complexity" evidence="1">
    <location>
        <begin position="31"/>
        <end position="42"/>
    </location>
</feature>
<protein>
    <submittedName>
        <fullName evidence="2">Uncharacterized protein</fullName>
    </submittedName>
</protein>
<evidence type="ECO:0000313" key="2">
    <source>
        <dbReference type="EMBL" id="QPG77151.1"/>
    </source>
</evidence>
<dbReference type="EMBL" id="CP064815">
    <property type="protein sequence ID" value="QPG77151.1"/>
    <property type="molecule type" value="Genomic_DNA"/>
</dbReference>
<evidence type="ECO:0000313" key="3">
    <source>
        <dbReference type="Proteomes" id="UP000662931"/>
    </source>
</evidence>
<dbReference type="RefSeq" id="XP_038780716.1">
    <property type="nucleotide sequence ID" value="XM_038924788.1"/>
</dbReference>
<feature type="compositionally biased region" description="Polar residues" evidence="1">
    <location>
        <begin position="47"/>
        <end position="59"/>
    </location>
</feature>
<accession>A0A875S6D0</accession>
<name>A0A875S6D0_EENNA</name>
<proteinExistence type="predicted"/>
<gene>
    <name evidence="2" type="ORF">FOA43_004556</name>
</gene>
<organism evidence="2 3">
    <name type="scientific">Eeniella nana</name>
    <name type="common">Yeast</name>
    <name type="synonym">Brettanomyces nanus</name>
    <dbReference type="NCBI Taxonomy" id="13502"/>
    <lineage>
        <taxon>Eukaryota</taxon>
        <taxon>Fungi</taxon>
        <taxon>Dikarya</taxon>
        <taxon>Ascomycota</taxon>
        <taxon>Saccharomycotina</taxon>
        <taxon>Pichiomycetes</taxon>
        <taxon>Pichiales</taxon>
        <taxon>Pichiaceae</taxon>
        <taxon>Brettanomyces</taxon>
    </lineage>
</organism>
<dbReference type="Proteomes" id="UP000662931">
    <property type="component" value="Chromosome 4"/>
</dbReference>
<evidence type="ECO:0000256" key="1">
    <source>
        <dbReference type="SAM" id="MobiDB-lite"/>
    </source>
</evidence>
<sequence length="1115" mass="128545">MNHSHPLDKDDPMFQRVGSPQGRDVSHRTQSSPPSASSIAAPETRDSSALLSPVLSDQPSTPPNFTEAPKESSEQLSPPKHVVQRLTPLGKFSPRKRSDSADTSGPAASDDSDFFSVEEDIKEHLSRRDAFYDSVVERLAIHSREIFDHVSKKTKLHEERHARRQARQNRAIEAHKRHLFHKRRRASETINCIKMNMLSDSSASYVSPRDVDDRAEPPISRSALTTFLRELRDITPEILDFKNNVLIDNGTSFSDLRLRLGRISIFGRFVNTYMKISMSSAYELTLCVEIMKAVSCYFNFLKKEQASNTSEIIHHSSTFLARMFLSGIIFLVEENHHSHTGVVPGYLIRLANVYHDEVFGTLCRDFPGMKRRFLDNYYFEFLMKKLFESTLQLWTLFSAIVTTQNPQIFTESNQRFIREFETVYLNCFRVFKHIHLIRDICSFMEIIKKAQNNLQYMDSMAKLEDDPTVLAESNETRSAFNHTIKKNNQRLDKLRSELANVNDFKEILRLENTLYAEYQREVMSGSSLADDNPLTGSKDSTISNPSSSYDNSFKSVSSIVFPVTSSTLGIHDSVVPPTFSLLEWRKCVMKVYLEYLASIENEQPTFAFLKAGRKSRNSPGYMRQSKKARRNDHIISSTSENWQLGFPDFLSYLNSKFRPNVEELRHWLNLKTFTEGAVEAIEQISYLEYVDQMMVDVVLMVEKCMQTMKIVIQSDSGKVFLSLPKRTKDKDLIAILSDPIVSLSKLEHGDLSLRDYFSAVFAIFKVEVPDFLQKECDRLLQMSNHELINVDFIKSFIEFIRDSLIITVNQSMIDCLNVVGRNVLEFEELSTEYEENASSLDIRMPILFGRMLRQPFKREESDIDSAVYEYFNRLFIRMLCSSQFDELEIPEPAEVFCIQLKGIHNRIKSLTAVQSFSILLMTYLSQQSIVGTNILQGKQNCLVNFVALIRDLDSFMKRYFEQSNQNGSLGYFFKFEILKLIKQNSKDRLISLKKDGLDLKEIERIIEMNIDSDTIFDLIDQISKASFGRENAKSVRTVYNKLLEKILMSAANREKMNEKAFMRNFYNIPLIQDGIEKIIKDYYILYGCLYGINNEMLRGCYLEFGAQCSIESTND</sequence>
<keyword evidence="3" id="KW-1185">Reference proteome</keyword>
<feature type="region of interest" description="Disordered" evidence="1">
    <location>
        <begin position="1"/>
        <end position="115"/>
    </location>
</feature>
<dbReference type="GeneID" id="62197956"/>
<reference evidence="2" key="1">
    <citation type="submission" date="2020-10" db="EMBL/GenBank/DDBJ databases">
        <authorList>
            <person name="Roach M.J.R."/>
        </authorList>
    </citation>
    <scope>NUCLEOTIDE SEQUENCE</scope>
    <source>
        <strain evidence="2">CBS 1945</strain>
    </source>
</reference>
<dbReference type="AlphaFoldDB" id="A0A875S6D0"/>
<feature type="compositionally biased region" description="Basic and acidic residues" evidence="1">
    <location>
        <begin position="1"/>
        <end position="13"/>
    </location>
</feature>
<dbReference type="KEGG" id="bnn:FOA43_004556"/>
<dbReference type="OrthoDB" id="3997774at2759"/>
<feature type="region of interest" description="Disordered" evidence="1">
    <location>
        <begin position="526"/>
        <end position="547"/>
    </location>
</feature>